<dbReference type="STRING" id="714943.Mucpa_1309"/>
<dbReference type="eggNOG" id="ENOG5033X1W">
    <property type="taxonomic scope" value="Bacteria"/>
</dbReference>
<proteinExistence type="predicted"/>
<dbReference type="AlphaFoldDB" id="H1YHD7"/>
<dbReference type="PROSITE" id="PS51257">
    <property type="entry name" value="PROKAR_LIPOPROTEIN"/>
    <property type="match status" value="1"/>
</dbReference>
<evidence type="ECO:0000313" key="1">
    <source>
        <dbReference type="EMBL" id="EHQ25471.1"/>
    </source>
</evidence>
<gene>
    <name evidence="1" type="ORF">Mucpa_1309</name>
</gene>
<name>H1YHD7_9SPHI</name>
<accession>H1YHD7</accession>
<sequence>MDIHKLIKNLQTCFANHTGLWALLLITSLGSCKKADNYYQKLYDQPEIFSYYNKVYGIGDTLTIIGRLNPKNNLVVHIGDADARVISTIRTVDSLSGNIAKLKLGYSDSLDVVKLMITTEMGVGQNRAISITSAGNTIQVPAIEIVQNSVVGYLPKPLKLVSQYQQQAGARPLFCQNGKGSIYLWNTDGSVTLIKKDGSTSQVFDNTVFKDSFGSFTVTAFNGGGVDPQEATIYFSVVTADGSSDNTANTIYRLCKYDVATKQLTTLNRSLYAKAVNAHTFAAAQPFEGNIAQVKIFQVTGIHPDSQGNVYLDLNSHFITKLSKDGGYKYVFNLKNYNDPAPFIPAIIHPDFGNISTLQQIHQLLPGLKISSAYKVGIDPGAGLLYAANHPFGYQLKQYSLINQVELYAMPTSWIFSSFSNQKMYLSGSFGVLTGPEENPTGTISPAFGYMPLPDQKLVLLLYQEAETNPKWRDQSPAWEMLDFKKKQGQRYAPGKLVRGTYSMMLNDVLLNYDEDGMLYMTANSQKTIAKTAFQ</sequence>
<keyword evidence="2" id="KW-1185">Reference proteome</keyword>
<dbReference type="SUPFAM" id="SSF101898">
    <property type="entry name" value="NHL repeat"/>
    <property type="match status" value="1"/>
</dbReference>
<dbReference type="HOGENOM" id="CLU_508825_0_0_10"/>
<organism evidence="1 2">
    <name type="scientific">Mucilaginibacter paludis DSM 18603</name>
    <dbReference type="NCBI Taxonomy" id="714943"/>
    <lineage>
        <taxon>Bacteria</taxon>
        <taxon>Pseudomonadati</taxon>
        <taxon>Bacteroidota</taxon>
        <taxon>Sphingobacteriia</taxon>
        <taxon>Sphingobacteriales</taxon>
        <taxon>Sphingobacteriaceae</taxon>
        <taxon>Mucilaginibacter</taxon>
    </lineage>
</organism>
<reference evidence="1" key="1">
    <citation type="submission" date="2011-09" db="EMBL/GenBank/DDBJ databases">
        <title>The permanent draft genome of Mucilaginibacter paludis DSM 18603.</title>
        <authorList>
            <consortium name="US DOE Joint Genome Institute (JGI-PGF)"/>
            <person name="Lucas S."/>
            <person name="Han J."/>
            <person name="Lapidus A."/>
            <person name="Bruce D."/>
            <person name="Goodwin L."/>
            <person name="Pitluck S."/>
            <person name="Peters L."/>
            <person name="Kyrpides N."/>
            <person name="Mavromatis K."/>
            <person name="Ivanova N."/>
            <person name="Mikhailova N."/>
            <person name="Held B."/>
            <person name="Detter J.C."/>
            <person name="Tapia R."/>
            <person name="Han C."/>
            <person name="Land M."/>
            <person name="Hauser L."/>
            <person name="Markowitz V."/>
            <person name="Cheng J.-F."/>
            <person name="Hugenholtz P."/>
            <person name="Woyke T."/>
            <person name="Wu D."/>
            <person name="Tindall B."/>
            <person name="Brambilla E."/>
            <person name="Klenk H.-P."/>
            <person name="Eisen J.A."/>
        </authorList>
    </citation>
    <scope>NUCLEOTIDE SEQUENCE [LARGE SCALE GENOMIC DNA]</scope>
    <source>
        <strain evidence="1">DSM 18603</strain>
    </source>
</reference>
<dbReference type="RefSeq" id="WP_008505233.1">
    <property type="nucleotide sequence ID" value="NZ_CM001403.1"/>
</dbReference>
<protein>
    <submittedName>
        <fullName evidence="1">Uncharacterized protein</fullName>
    </submittedName>
</protein>
<dbReference type="OrthoDB" id="781006at2"/>
<evidence type="ECO:0000313" key="2">
    <source>
        <dbReference type="Proteomes" id="UP000002774"/>
    </source>
</evidence>
<dbReference type="Proteomes" id="UP000002774">
    <property type="component" value="Chromosome"/>
</dbReference>
<dbReference type="EMBL" id="CM001403">
    <property type="protein sequence ID" value="EHQ25471.1"/>
    <property type="molecule type" value="Genomic_DNA"/>
</dbReference>